<accession>A0A9Y3RGM3</accession>
<dbReference type="Proteomes" id="UP000695023">
    <property type="component" value="Unplaced"/>
</dbReference>
<feature type="compositionally biased region" description="Polar residues" evidence="1">
    <location>
        <begin position="253"/>
        <end position="264"/>
    </location>
</feature>
<dbReference type="RefSeq" id="XP_005738443.1">
    <property type="nucleotide sequence ID" value="XM_005738386.2"/>
</dbReference>
<reference evidence="4" key="1">
    <citation type="submission" date="2025-08" db="UniProtKB">
        <authorList>
            <consortium name="RefSeq"/>
        </authorList>
    </citation>
    <scope>IDENTIFICATION</scope>
</reference>
<sequence>MIGQMLYQSFLIRSLLAVCRVVNNVRDTQQKLSSTFIENVVAMNSSGPVLTKQNPFPPAPKVRTAHYHPSSNQPLSKKEKKTTLSPVRLNQRSRTKLHNLNQESQQLSKKHDRLSSIDGQPVLKESQASTVFEFSPDRNTALSDMDEPKKSGKRGNSSVSQVQGCQEDSLLAKYVERFRHGQPQSREERHQVASASGEEQAPFWWMSHSSLSSSTPTKTTDEDVIQLLKEDQDAALYDPSARRDHNRSPSPYRGSNSLLSDTSQGEFDDREILHLQEKASRLLLRGECSVSDGSVPVSSEGLGCSDFSSPISIDEPVKQPLIPSLFKNTTAKASSDSAHGVSFQKSVMPSLVPPTRPEEDILFQWRLRRKMEQARERPLSVQASSPHAFGWQSMRLSYPSISEQAYKEQQGTQPPQFSQRDTHSHITAAQPETTEAQRFCPPAPGPSLFPTINVSGSVPQLQSIAHVPSHMHFLCDVLPCPIQSSHAKVHQSISQRLDESETKVLHKKTQVPESLGELTLCERVSLTLPAPSEREWPDHQKMSEKNKKKKMGMKQSEVNGKEEAALARQQKKSARNSLHQKLPKKVTSCKEQQQPERRQELPSESCAGDHEPPPSPIRNALGQVVSEVLFPTVDSSSPKKIPVSSDSPFCTVSAPSPPPIPPSNALNSMEVISQLLQEAEDSDEKEFGDDPLLQVLRKQRKWVKEQISEVDSILNEFVEEQQVT</sequence>
<feature type="region of interest" description="Disordered" evidence="1">
    <location>
        <begin position="233"/>
        <end position="264"/>
    </location>
</feature>
<feature type="region of interest" description="Disordered" evidence="1">
    <location>
        <begin position="47"/>
        <end position="115"/>
    </location>
</feature>
<dbReference type="CTD" id="148137"/>
<feature type="compositionally biased region" description="Basic and acidic residues" evidence="1">
    <location>
        <begin position="593"/>
        <end position="612"/>
    </location>
</feature>
<feature type="compositionally biased region" description="Polar residues" evidence="1">
    <location>
        <begin position="98"/>
        <end position="107"/>
    </location>
</feature>
<feature type="region of interest" description="Disordered" evidence="1">
    <location>
        <begin position="634"/>
        <end position="666"/>
    </location>
</feature>
<dbReference type="AlphaFoldDB" id="A0A9Y3RGM3"/>
<name>A0A9Y3RGM3_9CICH</name>
<evidence type="ECO:0000313" key="4">
    <source>
        <dbReference type="RefSeq" id="XP_005738443.1"/>
    </source>
</evidence>
<keyword evidence="3" id="KW-1185">Reference proteome</keyword>
<dbReference type="PANTHER" id="PTHR22045:SF6">
    <property type="entry name" value="PROLINE AND SERINE-RICH PROTEIN 3"/>
    <property type="match status" value="1"/>
</dbReference>
<feature type="chain" id="PRO_5041412936" evidence="2">
    <location>
        <begin position="18"/>
        <end position="724"/>
    </location>
</feature>
<dbReference type="InterPro" id="IPR037646">
    <property type="entry name" value="PROSER3"/>
</dbReference>
<protein>
    <submittedName>
        <fullName evidence="4">Proline and serine-rich protein 3 isoform X1</fullName>
    </submittedName>
</protein>
<keyword evidence="2" id="KW-0732">Signal</keyword>
<evidence type="ECO:0000313" key="3">
    <source>
        <dbReference type="Proteomes" id="UP000695023"/>
    </source>
</evidence>
<feature type="signal peptide" evidence="2">
    <location>
        <begin position="1"/>
        <end position="17"/>
    </location>
</feature>
<feature type="region of interest" description="Disordered" evidence="1">
    <location>
        <begin position="405"/>
        <end position="424"/>
    </location>
</feature>
<gene>
    <name evidence="4" type="primary">proser3</name>
</gene>
<organism evidence="3 4">
    <name type="scientific">Pundamilia nyererei</name>
    <dbReference type="NCBI Taxonomy" id="303518"/>
    <lineage>
        <taxon>Eukaryota</taxon>
        <taxon>Metazoa</taxon>
        <taxon>Chordata</taxon>
        <taxon>Craniata</taxon>
        <taxon>Vertebrata</taxon>
        <taxon>Euteleostomi</taxon>
        <taxon>Actinopterygii</taxon>
        <taxon>Neopterygii</taxon>
        <taxon>Teleostei</taxon>
        <taxon>Neoteleostei</taxon>
        <taxon>Acanthomorphata</taxon>
        <taxon>Ovalentaria</taxon>
        <taxon>Cichlomorphae</taxon>
        <taxon>Cichliformes</taxon>
        <taxon>Cichlidae</taxon>
        <taxon>African cichlids</taxon>
        <taxon>Pseudocrenilabrinae</taxon>
        <taxon>Haplochromini</taxon>
        <taxon>Pundamilia</taxon>
    </lineage>
</organism>
<dbReference type="GeneID" id="102197594"/>
<evidence type="ECO:0000256" key="1">
    <source>
        <dbReference type="SAM" id="MobiDB-lite"/>
    </source>
</evidence>
<feature type="region of interest" description="Disordered" evidence="1">
    <location>
        <begin position="127"/>
        <end position="165"/>
    </location>
</feature>
<feature type="compositionally biased region" description="Polar residues" evidence="1">
    <location>
        <begin position="127"/>
        <end position="142"/>
    </location>
</feature>
<feature type="compositionally biased region" description="Basic and acidic residues" evidence="1">
    <location>
        <begin position="532"/>
        <end position="545"/>
    </location>
</feature>
<feature type="compositionally biased region" description="Polar residues" evidence="1">
    <location>
        <begin position="154"/>
        <end position="165"/>
    </location>
</feature>
<dbReference type="PANTHER" id="PTHR22045">
    <property type="entry name" value="PROLINE AND SERINE-RICH PROTEIN 3"/>
    <property type="match status" value="1"/>
</dbReference>
<evidence type="ECO:0000256" key="2">
    <source>
        <dbReference type="SAM" id="SignalP"/>
    </source>
</evidence>
<proteinExistence type="predicted"/>
<feature type="compositionally biased region" description="Polar residues" evidence="1">
    <location>
        <begin position="634"/>
        <end position="650"/>
    </location>
</feature>
<feature type="region of interest" description="Disordered" evidence="1">
    <location>
        <begin position="531"/>
        <end position="619"/>
    </location>
</feature>